<dbReference type="GO" id="GO:0071479">
    <property type="term" value="P:cellular response to ionizing radiation"/>
    <property type="evidence" value="ECO:0007669"/>
    <property type="project" value="TreeGrafter"/>
</dbReference>
<evidence type="ECO:0008006" key="4">
    <source>
        <dbReference type="Google" id="ProtNLM"/>
    </source>
</evidence>
<evidence type="ECO:0000313" key="2">
    <source>
        <dbReference type="EMBL" id="KAF9501948.1"/>
    </source>
</evidence>
<protein>
    <recommendedName>
        <fullName evidence="4">Cell cycle checkpoint control protein RAD9A</fullName>
    </recommendedName>
</protein>
<feature type="compositionally biased region" description="Polar residues" evidence="1">
    <location>
        <begin position="330"/>
        <end position="347"/>
    </location>
</feature>
<dbReference type="PANTHER" id="PTHR15237:SF0">
    <property type="entry name" value="CELL CYCLE CHECKPOINT CONTROL PROTEIN"/>
    <property type="match status" value="1"/>
</dbReference>
<dbReference type="AlphaFoldDB" id="A0A9P6A8K6"/>
<dbReference type="OrthoDB" id="60092at2759"/>
<dbReference type="Gene3D" id="3.70.10.10">
    <property type="match status" value="1"/>
</dbReference>
<evidence type="ECO:0000256" key="1">
    <source>
        <dbReference type="SAM" id="MobiDB-lite"/>
    </source>
</evidence>
<organism evidence="2 3">
    <name type="scientific">Pleurotus eryngii</name>
    <name type="common">Boletus of the steppes</name>
    <dbReference type="NCBI Taxonomy" id="5323"/>
    <lineage>
        <taxon>Eukaryota</taxon>
        <taxon>Fungi</taxon>
        <taxon>Dikarya</taxon>
        <taxon>Basidiomycota</taxon>
        <taxon>Agaricomycotina</taxon>
        <taxon>Agaricomycetes</taxon>
        <taxon>Agaricomycetidae</taxon>
        <taxon>Agaricales</taxon>
        <taxon>Pleurotineae</taxon>
        <taxon>Pleurotaceae</taxon>
        <taxon>Pleurotus</taxon>
    </lineage>
</organism>
<dbReference type="InterPro" id="IPR007268">
    <property type="entry name" value="Rad9/Ddc1"/>
</dbReference>
<feature type="region of interest" description="Disordered" evidence="1">
    <location>
        <begin position="330"/>
        <end position="422"/>
    </location>
</feature>
<feature type="compositionally biased region" description="Basic and acidic residues" evidence="1">
    <location>
        <begin position="349"/>
        <end position="362"/>
    </location>
</feature>
<name>A0A9P6A8K6_PLEER</name>
<dbReference type="GO" id="GO:0000076">
    <property type="term" value="P:DNA replication checkpoint signaling"/>
    <property type="evidence" value="ECO:0007669"/>
    <property type="project" value="TreeGrafter"/>
</dbReference>
<sequence>MNATRFGPDASTLYINISSTGTSFSLQLPSTLDAQEMRATLDARALKPFTKALHCLSKYGDDLTIHATDECLTLSTTNSSMSAYCRFKYERQFFSKYTLGSQSSTFVGSQDATNVTGQLLTKSLLSILRHRTVEKTVDRCELSIIEGDASEQNNDGEDEDSLESRLTVRLHCKHGIVKTHRLILQTPSAMMVPGSPGTDNESHLTIGPRAVKDMLEHFPVARGTKSDPQLVWSFKDTEVEVKSLETSLDSKGRSQLSTELSLSADEFDTYDVYSCPTTIAFHLREFIATIAFAESLGLALDIRFTDPANPLFIDVESDLTETLFVISTSQVPGQPFQPSQAQPLSNRSNKREREGDAAEHPNKYKKPMKAAQRDPIPSASATSSTPLPQSRHVSRAYETPCTPGPSNRPEGPHRDPLFLPTSSQLSVAEEAAIRSSGLGIEEMDRETFEAMMDGDAEEIGPDLANRQASFTLGSDQPDSFELVEDVEMAPSQSESITSRPSHKGFKPLFED</sequence>
<dbReference type="PANTHER" id="PTHR15237">
    <property type="entry name" value="DNA REPAIR PROTEIN RAD9"/>
    <property type="match status" value="1"/>
</dbReference>
<evidence type="ECO:0000313" key="3">
    <source>
        <dbReference type="Proteomes" id="UP000807025"/>
    </source>
</evidence>
<keyword evidence="3" id="KW-1185">Reference proteome</keyword>
<feature type="compositionally biased region" description="Polar residues" evidence="1">
    <location>
        <begin position="490"/>
        <end position="499"/>
    </location>
</feature>
<dbReference type="Proteomes" id="UP000807025">
    <property type="component" value="Unassembled WGS sequence"/>
</dbReference>
<dbReference type="GO" id="GO:0030896">
    <property type="term" value="C:checkpoint clamp complex"/>
    <property type="evidence" value="ECO:0007669"/>
    <property type="project" value="InterPro"/>
</dbReference>
<dbReference type="GO" id="GO:0006281">
    <property type="term" value="P:DNA repair"/>
    <property type="evidence" value="ECO:0007669"/>
    <property type="project" value="TreeGrafter"/>
</dbReference>
<accession>A0A9P6A8K6</accession>
<feature type="compositionally biased region" description="Low complexity" evidence="1">
    <location>
        <begin position="377"/>
        <end position="386"/>
    </location>
</feature>
<dbReference type="InterPro" id="IPR046938">
    <property type="entry name" value="DNA_clamp_sf"/>
</dbReference>
<comment type="caution">
    <text evidence="2">The sequence shown here is derived from an EMBL/GenBank/DDBJ whole genome shotgun (WGS) entry which is preliminary data.</text>
</comment>
<proteinExistence type="predicted"/>
<reference evidence="2" key="1">
    <citation type="submission" date="2020-11" db="EMBL/GenBank/DDBJ databases">
        <authorList>
            <consortium name="DOE Joint Genome Institute"/>
            <person name="Ahrendt S."/>
            <person name="Riley R."/>
            <person name="Andreopoulos W."/>
            <person name="Labutti K."/>
            <person name="Pangilinan J."/>
            <person name="Ruiz-Duenas F.J."/>
            <person name="Barrasa J.M."/>
            <person name="Sanchez-Garcia M."/>
            <person name="Camarero S."/>
            <person name="Miyauchi S."/>
            <person name="Serrano A."/>
            <person name="Linde D."/>
            <person name="Babiker R."/>
            <person name="Drula E."/>
            <person name="Ayuso-Fernandez I."/>
            <person name="Pacheco R."/>
            <person name="Padilla G."/>
            <person name="Ferreira P."/>
            <person name="Barriuso J."/>
            <person name="Kellner H."/>
            <person name="Castanera R."/>
            <person name="Alfaro M."/>
            <person name="Ramirez L."/>
            <person name="Pisabarro A.G."/>
            <person name="Kuo A."/>
            <person name="Tritt A."/>
            <person name="Lipzen A."/>
            <person name="He G."/>
            <person name="Yan M."/>
            <person name="Ng V."/>
            <person name="Cullen D."/>
            <person name="Martin F."/>
            <person name="Rosso M.-N."/>
            <person name="Henrissat B."/>
            <person name="Hibbett D."/>
            <person name="Martinez A.T."/>
            <person name="Grigoriev I.V."/>
        </authorList>
    </citation>
    <scope>NUCLEOTIDE SEQUENCE</scope>
    <source>
        <strain evidence="2">ATCC 90797</strain>
    </source>
</reference>
<gene>
    <name evidence="2" type="ORF">BDN71DRAFT_1500947</name>
</gene>
<dbReference type="GO" id="GO:0031573">
    <property type="term" value="P:mitotic intra-S DNA damage checkpoint signaling"/>
    <property type="evidence" value="ECO:0007669"/>
    <property type="project" value="TreeGrafter"/>
</dbReference>
<dbReference type="Pfam" id="PF04139">
    <property type="entry name" value="Rad9"/>
    <property type="match status" value="1"/>
</dbReference>
<dbReference type="SUPFAM" id="SSF55979">
    <property type="entry name" value="DNA clamp"/>
    <property type="match status" value="1"/>
</dbReference>
<feature type="region of interest" description="Disordered" evidence="1">
    <location>
        <begin position="486"/>
        <end position="511"/>
    </location>
</feature>
<dbReference type="EMBL" id="MU154522">
    <property type="protein sequence ID" value="KAF9501948.1"/>
    <property type="molecule type" value="Genomic_DNA"/>
</dbReference>